<reference evidence="3 4" key="1">
    <citation type="submission" date="2020-05" db="EMBL/GenBank/DDBJ databases">
        <authorList>
            <person name="Whitworth D."/>
        </authorList>
    </citation>
    <scope>NUCLEOTIDE SEQUENCE [LARGE SCALE GENOMIC DNA]</scope>
    <source>
        <strain evidence="3 4">CA046A</strain>
    </source>
</reference>
<protein>
    <submittedName>
        <fullName evidence="3">Uncharacterized protein</fullName>
    </submittedName>
</protein>
<feature type="compositionally biased region" description="Polar residues" evidence="1">
    <location>
        <begin position="572"/>
        <end position="588"/>
    </location>
</feature>
<feature type="chain" id="PRO_5030763183" evidence="2">
    <location>
        <begin position="30"/>
        <end position="777"/>
    </location>
</feature>
<feature type="region of interest" description="Disordered" evidence="1">
    <location>
        <begin position="563"/>
        <end position="591"/>
    </location>
</feature>
<sequence>MARTSSPTLRQISAVLALLALTACRPSTSDDEALQLRSKTSALGNTRFENVKVYGGTVRFSSAATKRTFTEGGATYTIECTHQGAGIAYLTQDAGSLYAWTGRFQGTVTIKCIQERDIATQFWHRTTWTLPSKKINTPAVLFMTPEATPYEGPNFRFLYGQDINTSSAFITTLSESSVETYTSTVYKPALRSPGIGTTPWSIPASGLELSVNVTEDQAAPCGAESQKIPYTFSFQLSPMDLNEVKLLIEPPDNYAEWRPSAPSVDEADEMLDAPPLDGVAVAFSSGPPQSLSQDTSSDIFNSFTVTARLLGPEALQAKNIVFRLKSSTVPGVSSNWPLVGGQYNERDLEMRPAQGTALDISDATSGGETLQEGRTPDSLYDSATVHVDSFDWGAYGEMTADATLPDGRIIHGVVVFAPDESALRIPKRKSDSFIADSWKQQYQVESLEDADDNEDIPLGDGNSGDGLTLYEEYRGFQEKGKHTSGNPKAKDYFLSVDLSLKGIAGPGIRLFASTTKLHVHQLDDGEFPPSLGRADFNLDHRVINFNRAPDGRHLVDQHLVVLSPPPDDEVDTSTGESRTYRKNNSANGTPKDISVVELSKKTLASSALNIKPVVAHELGHTVNIYHHGDAAVSELFIVRTFDAFIQAKDAKGKVEPLRITELFDADTFQEIVPSPDLRLAGSATKVTFSSTSGNQYSGFEDCYMRYTGATLVREGTDTSTSVKRLWIRNPEQAGKQLCSTKTGVTFNAGPRSRHGSALRGDCIHQILVNDRIAAPQG</sequence>
<name>A0A7Y4JN77_9BACT</name>
<dbReference type="Proteomes" id="UP000528460">
    <property type="component" value="Unassembled WGS sequence"/>
</dbReference>
<comment type="caution">
    <text evidence="3">The sequence shown here is derived from an EMBL/GenBank/DDBJ whole genome shotgun (WGS) entry which is preliminary data.</text>
</comment>
<dbReference type="AlphaFoldDB" id="A0A7Y4JN77"/>
<evidence type="ECO:0000313" key="4">
    <source>
        <dbReference type="Proteomes" id="UP000528460"/>
    </source>
</evidence>
<dbReference type="RefSeq" id="WP_171412371.1">
    <property type="nucleotide sequence ID" value="NZ_JABFJW010000016.1"/>
</dbReference>
<dbReference type="PROSITE" id="PS51257">
    <property type="entry name" value="PROKAR_LIPOPROTEIN"/>
    <property type="match status" value="1"/>
</dbReference>
<proteinExistence type="predicted"/>
<feature type="signal peptide" evidence="2">
    <location>
        <begin position="1"/>
        <end position="29"/>
    </location>
</feature>
<accession>A0A7Y4JN77</accession>
<organism evidence="3 4">
    <name type="scientific">Corallococcus exercitus</name>
    <dbReference type="NCBI Taxonomy" id="2316736"/>
    <lineage>
        <taxon>Bacteria</taxon>
        <taxon>Pseudomonadati</taxon>
        <taxon>Myxococcota</taxon>
        <taxon>Myxococcia</taxon>
        <taxon>Myxococcales</taxon>
        <taxon>Cystobacterineae</taxon>
        <taxon>Myxococcaceae</taxon>
        <taxon>Corallococcus</taxon>
    </lineage>
</organism>
<evidence type="ECO:0000256" key="1">
    <source>
        <dbReference type="SAM" id="MobiDB-lite"/>
    </source>
</evidence>
<evidence type="ECO:0000256" key="2">
    <source>
        <dbReference type="SAM" id="SignalP"/>
    </source>
</evidence>
<keyword evidence="2" id="KW-0732">Signal</keyword>
<evidence type="ECO:0000313" key="3">
    <source>
        <dbReference type="EMBL" id="NOK08105.1"/>
    </source>
</evidence>
<dbReference type="EMBL" id="JABFJW010000016">
    <property type="protein sequence ID" value="NOK08105.1"/>
    <property type="molecule type" value="Genomic_DNA"/>
</dbReference>
<gene>
    <name evidence="3" type="ORF">HNS30_03510</name>
</gene>